<comment type="caution">
    <text evidence="2">The sequence shown here is derived from an EMBL/GenBank/DDBJ whole genome shotgun (WGS) entry which is preliminary data.</text>
</comment>
<dbReference type="InterPro" id="IPR052789">
    <property type="entry name" value="SSUH2_homolog"/>
</dbReference>
<dbReference type="AlphaFoldDB" id="A0A9D4ZQX9"/>
<dbReference type="OrthoDB" id="3355217at2759"/>
<reference evidence="2" key="1">
    <citation type="submission" date="2021-01" db="EMBL/GenBank/DDBJ databases">
        <title>Adiantum capillus-veneris genome.</title>
        <authorList>
            <person name="Fang Y."/>
            <person name="Liao Q."/>
        </authorList>
    </citation>
    <scope>NUCLEOTIDE SEQUENCE</scope>
    <source>
        <strain evidence="2">H3</strain>
        <tissue evidence="2">Leaf</tissue>
    </source>
</reference>
<accession>A0A9D4ZQX9</accession>
<feature type="chain" id="PRO_5039703630" evidence="1">
    <location>
        <begin position="25"/>
        <end position="104"/>
    </location>
</feature>
<evidence type="ECO:0000313" key="3">
    <source>
        <dbReference type="Proteomes" id="UP000886520"/>
    </source>
</evidence>
<dbReference type="PANTHER" id="PTHR48465:SF1">
    <property type="entry name" value="PROTEIN SSUH2 HOMOLOG"/>
    <property type="match status" value="1"/>
</dbReference>
<dbReference type="PANTHER" id="PTHR48465">
    <property type="entry name" value="PROTEIN SSUH2 HOMOLOG"/>
    <property type="match status" value="1"/>
</dbReference>
<sequence>MSWTRCLTLLSVNWRTILVKRVCATKSVPDEVYFKSVISERAFIPESARVICERHEISFIPVTRVVMADKKKSFKFYILGLGKEIYAEEYPVSLFSLCGVCNIC</sequence>
<gene>
    <name evidence="2" type="ORF">GOP47_0002130</name>
</gene>
<evidence type="ECO:0000313" key="2">
    <source>
        <dbReference type="EMBL" id="KAI5082387.1"/>
    </source>
</evidence>
<keyword evidence="3" id="KW-1185">Reference proteome</keyword>
<organism evidence="2 3">
    <name type="scientific">Adiantum capillus-veneris</name>
    <name type="common">Maidenhair fern</name>
    <dbReference type="NCBI Taxonomy" id="13818"/>
    <lineage>
        <taxon>Eukaryota</taxon>
        <taxon>Viridiplantae</taxon>
        <taxon>Streptophyta</taxon>
        <taxon>Embryophyta</taxon>
        <taxon>Tracheophyta</taxon>
        <taxon>Polypodiopsida</taxon>
        <taxon>Polypodiidae</taxon>
        <taxon>Polypodiales</taxon>
        <taxon>Pteridineae</taxon>
        <taxon>Pteridaceae</taxon>
        <taxon>Vittarioideae</taxon>
        <taxon>Adiantum</taxon>
    </lineage>
</organism>
<protein>
    <submittedName>
        <fullName evidence="2">Uncharacterized protein</fullName>
    </submittedName>
</protein>
<proteinExistence type="predicted"/>
<evidence type="ECO:0000256" key="1">
    <source>
        <dbReference type="SAM" id="SignalP"/>
    </source>
</evidence>
<dbReference type="EMBL" id="JABFUD020000003">
    <property type="protein sequence ID" value="KAI5082387.1"/>
    <property type="molecule type" value="Genomic_DNA"/>
</dbReference>
<name>A0A9D4ZQX9_ADICA</name>
<dbReference type="Proteomes" id="UP000886520">
    <property type="component" value="Chromosome 2"/>
</dbReference>
<keyword evidence="1" id="KW-0732">Signal</keyword>
<feature type="signal peptide" evidence="1">
    <location>
        <begin position="1"/>
        <end position="24"/>
    </location>
</feature>